<keyword evidence="1" id="KW-0732">Signal</keyword>
<protein>
    <recommendedName>
        <fullName evidence="4">Transmembrane protein</fullName>
    </recommendedName>
</protein>
<evidence type="ECO:0000256" key="1">
    <source>
        <dbReference type="SAM" id="SignalP"/>
    </source>
</evidence>
<evidence type="ECO:0000313" key="3">
    <source>
        <dbReference type="Proteomes" id="UP000002195"/>
    </source>
</evidence>
<dbReference type="EMBL" id="AAFI02000079">
    <property type="protein sequence ID" value="EAL64651.1"/>
    <property type="molecule type" value="Genomic_DNA"/>
</dbReference>
<dbReference type="PANTHER" id="PTHR31318:SF1">
    <property type="entry name" value="POLYMORPHIC MEMBRANE PROTEIN REPEAT-CONTAINING PROTEIN-RELATED"/>
    <property type="match status" value="1"/>
</dbReference>
<dbReference type="FunCoup" id="Q54MW9">
    <property type="interactions" value="877"/>
</dbReference>
<evidence type="ECO:0008006" key="4">
    <source>
        <dbReference type="Google" id="ProtNLM"/>
    </source>
</evidence>
<reference evidence="2 3" key="1">
    <citation type="journal article" date="2005" name="Nature">
        <title>The genome of the social amoeba Dictyostelium discoideum.</title>
        <authorList>
            <consortium name="The Dictyostelium discoideum Sequencing Consortium"/>
            <person name="Eichinger L."/>
            <person name="Pachebat J.A."/>
            <person name="Glockner G."/>
            <person name="Rajandream M.A."/>
            <person name="Sucgang R."/>
            <person name="Berriman M."/>
            <person name="Song J."/>
            <person name="Olsen R."/>
            <person name="Szafranski K."/>
            <person name="Xu Q."/>
            <person name="Tunggal B."/>
            <person name="Kummerfeld S."/>
            <person name="Madera M."/>
            <person name="Konfortov B.A."/>
            <person name="Rivero F."/>
            <person name="Bankier A.T."/>
            <person name="Lehmann R."/>
            <person name="Hamlin N."/>
            <person name="Davies R."/>
            <person name="Gaudet P."/>
            <person name="Fey P."/>
            <person name="Pilcher K."/>
            <person name="Chen G."/>
            <person name="Saunders D."/>
            <person name="Sodergren E."/>
            <person name="Davis P."/>
            <person name="Kerhornou A."/>
            <person name="Nie X."/>
            <person name="Hall N."/>
            <person name="Anjard C."/>
            <person name="Hemphill L."/>
            <person name="Bason N."/>
            <person name="Farbrother P."/>
            <person name="Desany B."/>
            <person name="Just E."/>
            <person name="Morio T."/>
            <person name="Rost R."/>
            <person name="Churcher C."/>
            <person name="Cooper J."/>
            <person name="Haydock S."/>
            <person name="van Driessche N."/>
            <person name="Cronin A."/>
            <person name="Goodhead I."/>
            <person name="Muzny D."/>
            <person name="Mourier T."/>
            <person name="Pain A."/>
            <person name="Lu M."/>
            <person name="Harper D."/>
            <person name="Lindsay R."/>
            <person name="Hauser H."/>
            <person name="James K."/>
            <person name="Quiles M."/>
            <person name="Madan Babu M."/>
            <person name="Saito T."/>
            <person name="Buchrieser C."/>
            <person name="Wardroper A."/>
            <person name="Felder M."/>
            <person name="Thangavelu M."/>
            <person name="Johnson D."/>
            <person name="Knights A."/>
            <person name="Loulseged H."/>
            <person name="Mungall K."/>
            <person name="Oliver K."/>
            <person name="Price C."/>
            <person name="Quail M.A."/>
            <person name="Urushihara H."/>
            <person name="Hernandez J."/>
            <person name="Rabbinowitsch E."/>
            <person name="Steffen D."/>
            <person name="Sanders M."/>
            <person name="Ma J."/>
            <person name="Kohara Y."/>
            <person name="Sharp S."/>
            <person name="Simmonds M."/>
            <person name="Spiegler S."/>
            <person name="Tivey A."/>
            <person name="Sugano S."/>
            <person name="White B."/>
            <person name="Walker D."/>
            <person name="Woodward J."/>
            <person name="Winckler T."/>
            <person name="Tanaka Y."/>
            <person name="Shaulsky G."/>
            <person name="Schleicher M."/>
            <person name="Weinstock G."/>
            <person name="Rosenthal A."/>
            <person name="Cox E.C."/>
            <person name="Chisholm R.L."/>
            <person name="Gibbs R."/>
            <person name="Loomis W.F."/>
            <person name="Platzer M."/>
            <person name="Kay R.R."/>
            <person name="Williams J."/>
            <person name="Dear P.H."/>
            <person name="Noegel A.A."/>
            <person name="Barrell B."/>
            <person name="Kuspa A."/>
        </authorList>
    </citation>
    <scope>NUCLEOTIDE SEQUENCE [LARGE SCALE GENOMIC DNA]</scope>
    <source>
        <strain evidence="2 3">AX4</strain>
    </source>
</reference>
<feature type="chain" id="PRO_5004249673" description="Transmembrane protein" evidence="1">
    <location>
        <begin position="26"/>
        <end position="473"/>
    </location>
</feature>
<evidence type="ECO:0000313" key="2">
    <source>
        <dbReference type="EMBL" id="EAL64651.1"/>
    </source>
</evidence>
<dbReference type="HOGENOM" id="CLU_036260_0_0_1"/>
<gene>
    <name evidence="2" type="ORF">DDB_G0285627</name>
</gene>
<feature type="signal peptide" evidence="1">
    <location>
        <begin position="1"/>
        <end position="25"/>
    </location>
</feature>
<dbReference type="PaxDb" id="44689-DDB0186619"/>
<dbReference type="RefSeq" id="XP_638174.1">
    <property type="nucleotide sequence ID" value="XM_633082.1"/>
</dbReference>
<sequence>MYKGFNFLYLSVVLLLAFNISFTFSQNTISVNYNVQRNYNSFEECGLNGEPVCTSLEDAGNRAILLSKTSNPTNIINIIGNIDGSTPVTFGNLYNYCGKLFIRSSISNVNININGSNSTQQPFLTIQEADQPNSTFPCSIPRIFQFQYINFTNWDQTLVNININQETDLNSVNPSKSLTVYFQLVNIISSSSILKIYPKNFGENYNLQAIKVSFISTIGIDLKSSSVLFSPSSTQYYLPPIYLAGASVTRILSLSDSTFESTPFIFSDNGGVSSGSFVVSNNNFSSNPFIMAVNGGTVALPTLSFTNNILSTFIYFSNFYNQPLIQATFSNNIFGNSFVQNNKFMEYENENSIFVIKDSDFSTIDLLGYSILNQNTIANDLIYIVNSSLNLDNSVIRSPMLVPQHIINSINSSVSIINFNLTISELPIVGFNSNIHLFSSVFTNDVYCGCQGCSFYIQLDLVDPLEYLSQCNL</sequence>
<accession>Q54MW9</accession>
<dbReference type="Proteomes" id="UP000002195">
    <property type="component" value="Unassembled WGS sequence"/>
</dbReference>
<dbReference type="KEGG" id="ddi:DDB_G0285627"/>
<dbReference type="PANTHER" id="PTHR31318">
    <property type="entry name" value="EXPRESSED PROTEIN-RELATED"/>
    <property type="match status" value="1"/>
</dbReference>
<keyword evidence="3" id="KW-1185">Reference proteome</keyword>
<dbReference type="InParanoid" id="Q54MW9"/>
<dbReference type="dictyBase" id="DDB_G0285627"/>
<comment type="caution">
    <text evidence="2">The sequence shown here is derived from an EMBL/GenBank/DDBJ whole genome shotgun (WGS) entry which is preliminary data.</text>
</comment>
<dbReference type="VEuPathDB" id="AmoebaDB:DDB_G0285627"/>
<dbReference type="GeneID" id="8625222"/>
<dbReference type="PhylomeDB" id="Q54MW9"/>
<dbReference type="AlphaFoldDB" id="Q54MW9"/>
<name>Q54MW9_DICDI</name>
<proteinExistence type="predicted"/>
<organism evidence="2 3">
    <name type="scientific">Dictyostelium discoideum</name>
    <name type="common">Social amoeba</name>
    <dbReference type="NCBI Taxonomy" id="44689"/>
    <lineage>
        <taxon>Eukaryota</taxon>
        <taxon>Amoebozoa</taxon>
        <taxon>Evosea</taxon>
        <taxon>Eumycetozoa</taxon>
        <taxon>Dictyostelia</taxon>
        <taxon>Dictyosteliales</taxon>
        <taxon>Dictyosteliaceae</taxon>
        <taxon>Dictyostelium</taxon>
    </lineage>
</organism>